<dbReference type="SMART" id="SM00530">
    <property type="entry name" value="HTH_XRE"/>
    <property type="match status" value="1"/>
</dbReference>
<dbReference type="PANTHER" id="PTHR43236">
    <property type="entry name" value="ANTITOXIN HIGA1"/>
    <property type="match status" value="1"/>
</dbReference>
<reference evidence="3 4" key="1">
    <citation type="submission" date="2018-05" db="EMBL/GenBank/DDBJ databases">
        <title>Micromonospora from Atacama Desert.</title>
        <authorList>
            <person name="Carro L."/>
            <person name="Goodfellow M."/>
            <person name="Klenk H.-P."/>
        </authorList>
    </citation>
    <scope>NUCLEOTIDE SEQUENCE [LARGE SCALE GENOMIC DNA]</scope>
    <source>
        <strain evidence="3 4">LB39</strain>
    </source>
</reference>
<dbReference type="InterPro" id="IPR052345">
    <property type="entry name" value="Rad_response_metalloprotease"/>
</dbReference>
<organism evidence="3 4">
    <name type="scientific">Micromonospora inaquosa</name>
    <dbReference type="NCBI Taxonomy" id="2203716"/>
    <lineage>
        <taxon>Bacteria</taxon>
        <taxon>Bacillati</taxon>
        <taxon>Actinomycetota</taxon>
        <taxon>Actinomycetes</taxon>
        <taxon>Micromonosporales</taxon>
        <taxon>Micromonosporaceae</taxon>
        <taxon>Micromonospora</taxon>
    </lineage>
</organism>
<dbReference type="PROSITE" id="PS50943">
    <property type="entry name" value="HTH_CROC1"/>
    <property type="match status" value="1"/>
</dbReference>
<comment type="similarity">
    <text evidence="1">Belongs to the short-chain fatty acyl-CoA assimilation regulator (ScfR) family.</text>
</comment>
<gene>
    <name evidence="3" type="ORF">DLJ59_21175</name>
</gene>
<dbReference type="Pfam" id="PF01381">
    <property type="entry name" value="HTH_3"/>
    <property type="match status" value="1"/>
</dbReference>
<evidence type="ECO:0000259" key="2">
    <source>
        <dbReference type="PROSITE" id="PS50943"/>
    </source>
</evidence>
<dbReference type="RefSeq" id="WP_124774366.1">
    <property type="nucleotide sequence ID" value="NZ_QGSZ01000241.1"/>
</dbReference>
<evidence type="ECO:0000313" key="3">
    <source>
        <dbReference type="EMBL" id="RQX00503.1"/>
    </source>
</evidence>
<dbReference type="InterPro" id="IPR001387">
    <property type="entry name" value="Cro/C1-type_HTH"/>
</dbReference>
<proteinExistence type="inferred from homology"/>
<dbReference type="SUPFAM" id="SSF47413">
    <property type="entry name" value="lambda repressor-like DNA-binding domains"/>
    <property type="match status" value="1"/>
</dbReference>
<comment type="caution">
    <text evidence="3">The sequence shown here is derived from an EMBL/GenBank/DDBJ whole genome shotgun (WGS) entry which is preliminary data.</text>
</comment>
<dbReference type="Gene3D" id="1.10.260.40">
    <property type="entry name" value="lambda repressor-like DNA-binding domains"/>
    <property type="match status" value="1"/>
</dbReference>
<sequence length="395" mass="43538">MNISPRFPNQLADVARAFSGRRLTLARKLAGLRKNALAERIGKTPTAVASYENGTKRPAAATVAKLALSLGVEPSFFLAGGGDDVATQLPHFRSLRSTTQVVRDQANSYGLLAHDIVTSLERHVEFPIRNIPQFPVSPDRVSVGEPEDAARKLRAAWGINTGPVGHLIRLAEHHGIIVIFSIPQAAAIDAFSIETAIRPLIMLNPVKDDYFRQRFDVAHEMGHLVMHADAEPGGQIIEDQAHRFAAEFLMPEEELVGDLPVKVGWPRLFALKDKWNVSLQALLMRARQLSVMNESSYNHAMATLSARGWRRREPGVMPTPEQPSLLPRSLELLEQAGYDMELLANECRVPVEVFRAATARRPTRDLEGFGEQATAASPDPAMGELFTLDDFRAAP</sequence>
<dbReference type="InterPro" id="IPR010982">
    <property type="entry name" value="Lambda_DNA-bd_dom_sf"/>
</dbReference>
<protein>
    <submittedName>
        <fullName evidence="3">Xre family DNA binding protein</fullName>
    </submittedName>
</protein>
<accession>A0A3N9WZM5</accession>
<dbReference type="Pfam" id="PF06114">
    <property type="entry name" value="Peptidase_M78"/>
    <property type="match status" value="1"/>
</dbReference>
<dbReference type="AlphaFoldDB" id="A0A3N9WZM5"/>
<dbReference type="Proteomes" id="UP000282312">
    <property type="component" value="Unassembled WGS sequence"/>
</dbReference>
<keyword evidence="4" id="KW-1185">Reference proteome</keyword>
<evidence type="ECO:0000313" key="4">
    <source>
        <dbReference type="Proteomes" id="UP000282312"/>
    </source>
</evidence>
<dbReference type="CDD" id="cd00093">
    <property type="entry name" value="HTH_XRE"/>
    <property type="match status" value="1"/>
</dbReference>
<dbReference type="Gene3D" id="1.10.10.2910">
    <property type="match status" value="1"/>
</dbReference>
<dbReference type="GO" id="GO:0003677">
    <property type="term" value="F:DNA binding"/>
    <property type="evidence" value="ECO:0007669"/>
    <property type="project" value="InterPro"/>
</dbReference>
<feature type="domain" description="HTH cro/C1-type" evidence="2">
    <location>
        <begin position="23"/>
        <end position="77"/>
    </location>
</feature>
<dbReference type="PANTHER" id="PTHR43236:SF1">
    <property type="entry name" value="BLL7220 PROTEIN"/>
    <property type="match status" value="1"/>
</dbReference>
<dbReference type="EMBL" id="QGSZ01000241">
    <property type="protein sequence ID" value="RQX00503.1"/>
    <property type="molecule type" value="Genomic_DNA"/>
</dbReference>
<dbReference type="InterPro" id="IPR010359">
    <property type="entry name" value="IrrE_HExxH"/>
</dbReference>
<name>A0A3N9WZM5_9ACTN</name>
<dbReference type="OrthoDB" id="9794834at2"/>
<evidence type="ECO:0000256" key="1">
    <source>
        <dbReference type="ARBA" id="ARBA00007227"/>
    </source>
</evidence>